<proteinExistence type="predicted"/>
<accession>A0AC34QDI4</accession>
<evidence type="ECO:0000313" key="1">
    <source>
        <dbReference type="Proteomes" id="UP000887576"/>
    </source>
</evidence>
<dbReference type="WBParaSite" id="JU765_v2.g15414.t1">
    <property type="protein sequence ID" value="JU765_v2.g15414.t1"/>
    <property type="gene ID" value="JU765_v2.g15414"/>
</dbReference>
<evidence type="ECO:0000313" key="2">
    <source>
        <dbReference type="WBParaSite" id="JU765_v2.g15414.t1"/>
    </source>
</evidence>
<protein>
    <submittedName>
        <fullName evidence="2">BED-type domain-containing protein</fullName>
    </submittedName>
</protein>
<sequence length="164" mass="18842">MMDFLDDDSQDAVYIYETKPLVSVLNVPHRQETSAIQSDSIPNEPLPRKRRCAIDWQKLIDDGTCILRSRPNDERYSVVYDNNEKYLAAKCNNCGMFYKGDKLGGSFYKHLDNCLAKAGKKRAKVTQEQKERFLKICFDLMSELFIPSSQLNSEAFMNAIQLAI</sequence>
<organism evidence="1 2">
    <name type="scientific">Panagrolaimus sp. JU765</name>
    <dbReference type="NCBI Taxonomy" id="591449"/>
    <lineage>
        <taxon>Eukaryota</taxon>
        <taxon>Metazoa</taxon>
        <taxon>Ecdysozoa</taxon>
        <taxon>Nematoda</taxon>
        <taxon>Chromadorea</taxon>
        <taxon>Rhabditida</taxon>
        <taxon>Tylenchina</taxon>
        <taxon>Panagrolaimomorpha</taxon>
        <taxon>Panagrolaimoidea</taxon>
        <taxon>Panagrolaimidae</taxon>
        <taxon>Panagrolaimus</taxon>
    </lineage>
</organism>
<name>A0AC34QDI4_9BILA</name>
<reference evidence="2" key="1">
    <citation type="submission" date="2022-11" db="UniProtKB">
        <authorList>
            <consortium name="WormBaseParasite"/>
        </authorList>
    </citation>
    <scope>IDENTIFICATION</scope>
</reference>
<dbReference type="Proteomes" id="UP000887576">
    <property type="component" value="Unplaced"/>
</dbReference>